<name>A0A6J5ZVS6_9ZZZZ</name>
<keyword evidence="1" id="KW-1133">Transmembrane helix</keyword>
<feature type="transmembrane region" description="Helical" evidence="1">
    <location>
        <begin position="51"/>
        <end position="70"/>
    </location>
</feature>
<feature type="transmembrane region" description="Helical" evidence="1">
    <location>
        <begin position="123"/>
        <end position="142"/>
    </location>
</feature>
<organism evidence="2">
    <name type="scientific">freshwater metagenome</name>
    <dbReference type="NCBI Taxonomy" id="449393"/>
    <lineage>
        <taxon>unclassified sequences</taxon>
        <taxon>metagenomes</taxon>
        <taxon>ecological metagenomes</taxon>
    </lineage>
</organism>
<keyword evidence="1" id="KW-0472">Membrane</keyword>
<dbReference type="EMBL" id="CAESAO010000129">
    <property type="protein sequence ID" value="CAB4346185.1"/>
    <property type="molecule type" value="Genomic_DNA"/>
</dbReference>
<sequence>MAVPETIPVLLRQRLRWGRGLVEVLIKHAGIVVHWRNRRHWPVYLEASVSLLWWHLLLLLWGVLLFFEAARALGVTDLDPVPWGWIAVVVTAAVAQLTTGILIDRRYDRSATSALPIVPWYPLVYWVIVGIPSVIVTIPTLLHRRHVRNVRWNPQR</sequence>
<accession>A0A6J5ZVS6</accession>
<reference evidence="2" key="1">
    <citation type="submission" date="2020-05" db="EMBL/GenBank/DDBJ databases">
        <authorList>
            <person name="Chiriac C."/>
            <person name="Salcher M."/>
            <person name="Ghai R."/>
            <person name="Kavagutti S V."/>
        </authorList>
    </citation>
    <scope>NUCLEOTIDE SEQUENCE</scope>
</reference>
<proteinExistence type="predicted"/>
<gene>
    <name evidence="2" type="ORF">UFOPK3522_01282</name>
</gene>
<evidence type="ECO:0000313" key="2">
    <source>
        <dbReference type="EMBL" id="CAB4346185.1"/>
    </source>
</evidence>
<keyword evidence="1" id="KW-0812">Transmembrane</keyword>
<protein>
    <submittedName>
        <fullName evidence="2">Unannotated protein</fullName>
    </submittedName>
</protein>
<dbReference type="AlphaFoldDB" id="A0A6J5ZVS6"/>
<evidence type="ECO:0000256" key="1">
    <source>
        <dbReference type="SAM" id="Phobius"/>
    </source>
</evidence>
<feature type="transmembrane region" description="Helical" evidence="1">
    <location>
        <begin position="82"/>
        <end position="103"/>
    </location>
</feature>